<feature type="transmembrane region" description="Helical" evidence="8">
    <location>
        <begin position="79"/>
        <end position="99"/>
    </location>
</feature>
<evidence type="ECO:0000313" key="10">
    <source>
        <dbReference type="Proteomes" id="UP001500432"/>
    </source>
</evidence>
<dbReference type="PANTHER" id="PTHR30269">
    <property type="entry name" value="TRANSMEMBRANE PROTEIN YFCA"/>
    <property type="match status" value="1"/>
</dbReference>
<evidence type="ECO:0000256" key="6">
    <source>
        <dbReference type="ARBA" id="ARBA00022989"/>
    </source>
</evidence>
<sequence length="264" mass="26856">MVSGLEAVEPLTLLLVVAAGFAAGWVDAVVGGGGLIQLPALLAVPGITPVQALATNKMGSIFGTTTSALTYARRVRPDLATAIPMALVALAGAFGGAALATALPSRVFKPIILAAIVAVALFTVFRPQLGEYTNLRLKGRRHLAAACGLGAAIGFYDGLIGPGTGSFLVIALVSGMGYAFLEASAKAKIVNMATNLGALILFVPHGAVLWGLGLALGAANMLGGYTGARMAVARGNRFIRWVFLAVVAALAVKLGLDVWSENFA</sequence>
<proteinExistence type="inferred from homology"/>
<keyword evidence="3" id="KW-0813">Transport</keyword>
<dbReference type="RefSeq" id="WP_208712189.1">
    <property type="nucleotide sequence ID" value="NZ_BAAAQW010000005.1"/>
</dbReference>
<dbReference type="InterPro" id="IPR052017">
    <property type="entry name" value="TSUP"/>
</dbReference>
<feature type="transmembrane region" description="Helical" evidence="8">
    <location>
        <begin position="111"/>
        <end position="129"/>
    </location>
</feature>
<dbReference type="EMBL" id="BAAAQW010000005">
    <property type="protein sequence ID" value="GAA2200697.1"/>
    <property type="molecule type" value="Genomic_DNA"/>
</dbReference>
<comment type="subcellular location">
    <subcellularLocation>
        <location evidence="1 8">Cell membrane</location>
        <topology evidence="1 8">Multi-pass membrane protein</topology>
    </subcellularLocation>
</comment>
<feature type="transmembrane region" description="Helical" evidence="8">
    <location>
        <begin position="12"/>
        <end position="36"/>
    </location>
</feature>
<keyword evidence="10" id="KW-1185">Reference proteome</keyword>
<feature type="transmembrane region" description="Helical" evidence="8">
    <location>
        <begin position="196"/>
        <end position="218"/>
    </location>
</feature>
<dbReference type="Proteomes" id="UP001500432">
    <property type="component" value="Unassembled WGS sequence"/>
</dbReference>
<organism evidence="9 10">
    <name type="scientific">Sinomonas flava</name>
    <dbReference type="NCBI Taxonomy" id="496857"/>
    <lineage>
        <taxon>Bacteria</taxon>
        <taxon>Bacillati</taxon>
        <taxon>Actinomycetota</taxon>
        <taxon>Actinomycetes</taxon>
        <taxon>Micrococcales</taxon>
        <taxon>Micrococcaceae</taxon>
        <taxon>Sinomonas</taxon>
    </lineage>
</organism>
<keyword evidence="7 8" id="KW-0472">Membrane</keyword>
<keyword evidence="5 8" id="KW-0812">Transmembrane</keyword>
<dbReference type="PANTHER" id="PTHR30269:SF0">
    <property type="entry name" value="MEMBRANE TRANSPORTER PROTEIN YFCA-RELATED"/>
    <property type="match status" value="1"/>
</dbReference>
<evidence type="ECO:0000256" key="1">
    <source>
        <dbReference type="ARBA" id="ARBA00004651"/>
    </source>
</evidence>
<feature type="transmembrane region" description="Helical" evidence="8">
    <location>
        <begin position="165"/>
        <end position="184"/>
    </location>
</feature>
<reference evidence="9 10" key="1">
    <citation type="journal article" date="2019" name="Int. J. Syst. Evol. Microbiol.">
        <title>The Global Catalogue of Microorganisms (GCM) 10K type strain sequencing project: providing services to taxonomists for standard genome sequencing and annotation.</title>
        <authorList>
            <consortium name="The Broad Institute Genomics Platform"/>
            <consortium name="The Broad Institute Genome Sequencing Center for Infectious Disease"/>
            <person name="Wu L."/>
            <person name="Ma J."/>
        </authorList>
    </citation>
    <scope>NUCLEOTIDE SEQUENCE [LARGE SCALE GENOMIC DNA]</scope>
    <source>
        <strain evidence="9 10">JCM 16034</strain>
    </source>
</reference>
<comment type="similarity">
    <text evidence="2 8">Belongs to the 4-toluene sulfonate uptake permease (TSUP) (TC 2.A.102) family.</text>
</comment>
<name>A0ABN3BVT7_9MICC</name>
<evidence type="ECO:0000256" key="3">
    <source>
        <dbReference type="ARBA" id="ARBA00022448"/>
    </source>
</evidence>
<evidence type="ECO:0000256" key="8">
    <source>
        <dbReference type="RuleBase" id="RU363041"/>
    </source>
</evidence>
<evidence type="ECO:0000256" key="2">
    <source>
        <dbReference type="ARBA" id="ARBA00009142"/>
    </source>
</evidence>
<accession>A0ABN3BVT7</accession>
<dbReference type="Pfam" id="PF01925">
    <property type="entry name" value="TauE"/>
    <property type="match status" value="1"/>
</dbReference>
<feature type="transmembrane region" description="Helical" evidence="8">
    <location>
        <begin position="238"/>
        <end position="256"/>
    </location>
</feature>
<evidence type="ECO:0000313" key="9">
    <source>
        <dbReference type="EMBL" id="GAA2200697.1"/>
    </source>
</evidence>
<evidence type="ECO:0000256" key="5">
    <source>
        <dbReference type="ARBA" id="ARBA00022692"/>
    </source>
</evidence>
<keyword evidence="6 8" id="KW-1133">Transmembrane helix</keyword>
<comment type="caution">
    <text evidence="9">The sequence shown here is derived from an EMBL/GenBank/DDBJ whole genome shotgun (WGS) entry which is preliminary data.</text>
</comment>
<evidence type="ECO:0000256" key="4">
    <source>
        <dbReference type="ARBA" id="ARBA00022475"/>
    </source>
</evidence>
<protein>
    <recommendedName>
        <fullName evidence="8">Probable membrane transporter protein</fullName>
    </recommendedName>
</protein>
<keyword evidence="4 8" id="KW-1003">Cell membrane</keyword>
<dbReference type="InterPro" id="IPR002781">
    <property type="entry name" value="TM_pro_TauE-like"/>
</dbReference>
<evidence type="ECO:0000256" key="7">
    <source>
        <dbReference type="ARBA" id="ARBA00023136"/>
    </source>
</evidence>
<gene>
    <name evidence="9" type="ORF">GCM10009849_22260</name>
</gene>